<gene>
    <name evidence="1" type="ORF">NM688_g1663</name>
</gene>
<dbReference type="Proteomes" id="UP001148662">
    <property type="component" value="Unassembled WGS sequence"/>
</dbReference>
<keyword evidence="2" id="KW-1185">Reference proteome</keyword>
<reference evidence="1" key="1">
    <citation type="submission" date="2022-07" db="EMBL/GenBank/DDBJ databases">
        <title>Genome Sequence of Phlebia brevispora.</title>
        <authorList>
            <person name="Buettner E."/>
        </authorList>
    </citation>
    <scope>NUCLEOTIDE SEQUENCE</scope>
    <source>
        <strain evidence="1">MPL23</strain>
    </source>
</reference>
<protein>
    <submittedName>
        <fullName evidence="1">Uncharacterized protein</fullName>
    </submittedName>
</protein>
<sequence>MDQLTIESLSKLKITDILAVVRDRLVIPGAQRRPKERLVTWVLEQADENTKVLLAEAVARHRENEAVRTRMHKQKRQQEVIQRRQSRRLDDDTHDVASDFDTQRYLDLPTRDEKLHCYENFIQATSNDALRHATCAVCELELNVAENAVEAMALRDVLNKERLRPVHPHAAQDLYGGIILEPKGIVSGAGAEVVVNICNPCLTDLAMNKPGPPRFSLANDLWIGSVPWQLRALSLAEQQLIALLYPRIYVFKIFPRDRSTRELDMDGDEETKTSTLQRAMAGSVCTYDLDARNFADMVEGKLMPRCLNVLSSVIAVTFIGRRRLPKAWLMRLFHVRRAVVRAALLWLKANNPKYYGDIEISEEILSTLPEDDVPKEISSLVRQSTDMDLIDEGAAPYVQDYSGSISAPANDHRVHFNVEDNIGSDEPEIIPMQVTGAVDTDMTKLTCKNLDLWSMANTWKAGYEGLYAVRPGTRWVSDWGPSVTAQNPLDSDRPDGTQEANFFEKAFPCLFLYGHGGIEANRPVTLDMQSHVRWLLQYCDRRFRKHETFAFVVFATLQRRQALRSARLQMQHRDFERDMQLLSTITVEKLKKAEEEEEHHLPISDLAVFALRCHFHATAGRVMSSDQSRHGWRSELWSTCVFKGPATIWLTLSPNDLHDPIVQVLVGEDVDLDHFVATLGPDSNKRAENVAADPYAAAKYFHIVLQALLETLFQVKVEKFRVESGMGVLGHVDAYFVADTPSPEDIRSLLRTEAFCEKVKRYIEANMHAYLPGLESKESLEAIPRERDIGYNRPPDPHAPDFEERLRIVELRVARAMQPHDCIIGCCLFLNKFGRVRCKRRAPWKLAAEAFVKEMGEWGPRREYSFLNAWQPDISICLKCNNDIALMTSGRDTMNITFYITSYTAKKQNRNFNLAAAMTEGFAYVTLRPSGRR</sequence>
<evidence type="ECO:0000313" key="1">
    <source>
        <dbReference type="EMBL" id="KAJ3557094.1"/>
    </source>
</evidence>
<proteinExistence type="predicted"/>
<dbReference type="EMBL" id="JANHOG010000185">
    <property type="protein sequence ID" value="KAJ3557094.1"/>
    <property type="molecule type" value="Genomic_DNA"/>
</dbReference>
<accession>A0ACC1TAW3</accession>
<name>A0ACC1TAW3_9APHY</name>
<evidence type="ECO:0000313" key="2">
    <source>
        <dbReference type="Proteomes" id="UP001148662"/>
    </source>
</evidence>
<comment type="caution">
    <text evidence="1">The sequence shown here is derived from an EMBL/GenBank/DDBJ whole genome shotgun (WGS) entry which is preliminary data.</text>
</comment>
<organism evidence="1 2">
    <name type="scientific">Phlebia brevispora</name>
    <dbReference type="NCBI Taxonomy" id="194682"/>
    <lineage>
        <taxon>Eukaryota</taxon>
        <taxon>Fungi</taxon>
        <taxon>Dikarya</taxon>
        <taxon>Basidiomycota</taxon>
        <taxon>Agaricomycotina</taxon>
        <taxon>Agaricomycetes</taxon>
        <taxon>Polyporales</taxon>
        <taxon>Meruliaceae</taxon>
        <taxon>Phlebia</taxon>
    </lineage>
</organism>